<protein>
    <recommendedName>
        <fullName evidence="3">EGF-like domain-containing protein</fullName>
    </recommendedName>
</protein>
<reference evidence="1 2" key="1">
    <citation type="submission" date="2016-08" db="EMBL/GenBank/DDBJ databases">
        <title>A Parts List for Fungal Cellulosomes Revealed by Comparative Genomics.</title>
        <authorList>
            <consortium name="DOE Joint Genome Institute"/>
            <person name="Haitjema C.H."/>
            <person name="Gilmore S.P."/>
            <person name="Henske J.K."/>
            <person name="Solomon K.V."/>
            <person name="De Groot R."/>
            <person name="Kuo A."/>
            <person name="Mondo S.J."/>
            <person name="Salamov A.A."/>
            <person name="Labutti K."/>
            <person name="Zhao Z."/>
            <person name="Chiniquy J."/>
            <person name="Barry K."/>
            <person name="Brewer H.M."/>
            <person name="Purvine S.O."/>
            <person name="Wright A.T."/>
            <person name="Boxma B."/>
            <person name="Van Alen T."/>
            <person name="Hackstein J.H."/>
            <person name="Baker S.E."/>
            <person name="Grigoriev I.V."/>
            <person name="O'Malley M.A."/>
        </authorList>
    </citation>
    <scope>NUCLEOTIDE SEQUENCE [LARGE SCALE GENOMIC DNA]</scope>
    <source>
        <strain evidence="1 2">S4</strain>
    </source>
</reference>
<sequence>MKIINYCINYIHKNFSLIPYLFFILLFSKITYLKNIQVSNENELKNALKYNNTSIILTSSLIIKDDYILNSELNYNIKISGLKKNIELKFENETHGLNFNNYNTIEIYNLKYIGNLHFNNCFRITISNVDFNGIIENKFKDQSNMILENFKYQNTQERISYNGISIIPDYESFGNYTIRNSTFYGSKSISEYIISLPYLYDYQYLSNLKIENSYFSGEYTCGIIKAYFTIGYFDKTDFIKGLSLHNGSVLNAGLSFLYIKDCNFLDNFSYNTGIIYLYENFILDGSNLQFLNSTSLYKGGIFSVVNYNLYLTTRLYLKNSKISNINLPISTKNLGLLAYLKGKTSFEIDNINVNKIKCGKNASCSLFSTEGDIDLIINNSKLNIITVYHSEGTLIHSIYPNVDGPSIKVNNSEIINIHQLDNTISSLLTWQDSGLFHIENTNIANYTGKYSGLIYGINNLKTSFVHVSLEDININNTNGLFKTDLGLISLFLVTIKNINYIGAFVNSNGELNIIKSNFSNIRNCKNFNGINCLDFKENLDSFIFVGCSIYNITDTTISNFIGYEGFRTKEKSIINLNNVKIINSYFENSFIYIDSEKNINNVDIIIEKSSFENNTSHNGVVFHINNYTPINHGIAISDSIFKDNKALNYGGVIYTFCLNMNQYVKFYNCTFINNKALSNIGNICYSLDEESEPFISNKNELLNKYGKDIFATNPQKIKLLTNITNDFHILSGNHIKENIIFNLYDDYDHLINLGSDSNEIKIENIIFYTLEVNDTYNAEILGETLNYCWNTKFIGNPGKYIIYFKVNQFGKFKYFKNNTYNINITIDECKTDNNDASNLYIYKYKEKQNFKSCYKPICDYSCNKGICINDNICNCTSPHYTGKYCNEYYQLENNKIFNISTFKYPLF</sequence>
<reference evidence="1 2" key="2">
    <citation type="submission" date="2016-08" db="EMBL/GenBank/DDBJ databases">
        <title>Pervasive Adenine N6-methylation of Active Genes in Fungi.</title>
        <authorList>
            <consortium name="DOE Joint Genome Institute"/>
            <person name="Mondo S.J."/>
            <person name="Dannebaum R.O."/>
            <person name="Kuo R.C."/>
            <person name="Labutti K."/>
            <person name="Haridas S."/>
            <person name="Kuo A."/>
            <person name="Salamov A."/>
            <person name="Ahrendt S.R."/>
            <person name="Lipzen A."/>
            <person name="Sullivan W."/>
            <person name="Andreopoulos W.B."/>
            <person name="Clum A."/>
            <person name="Lindquist E."/>
            <person name="Daum C."/>
            <person name="Ramamoorthy G.K."/>
            <person name="Gryganskyi A."/>
            <person name="Culley D."/>
            <person name="Magnuson J.K."/>
            <person name="James T.Y."/>
            <person name="O'Malley M.A."/>
            <person name="Stajich J.E."/>
            <person name="Spatafora J.W."/>
            <person name="Visel A."/>
            <person name="Grigoriev I.V."/>
        </authorList>
    </citation>
    <scope>NUCLEOTIDE SEQUENCE [LARGE SCALE GENOMIC DNA]</scope>
    <source>
        <strain evidence="1 2">S4</strain>
    </source>
</reference>
<dbReference type="SUPFAM" id="SSF51126">
    <property type="entry name" value="Pectin lyase-like"/>
    <property type="match status" value="1"/>
</dbReference>
<dbReference type="InterPro" id="IPR011050">
    <property type="entry name" value="Pectin_lyase_fold/virulence"/>
</dbReference>
<dbReference type="AlphaFoldDB" id="A0A1Y1XPZ1"/>
<dbReference type="OrthoDB" id="382013at2759"/>
<keyword evidence="2" id="KW-1185">Reference proteome</keyword>
<evidence type="ECO:0000313" key="2">
    <source>
        <dbReference type="Proteomes" id="UP000193944"/>
    </source>
</evidence>
<evidence type="ECO:0008006" key="3">
    <source>
        <dbReference type="Google" id="ProtNLM"/>
    </source>
</evidence>
<dbReference type="Proteomes" id="UP000193944">
    <property type="component" value="Unassembled WGS sequence"/>
</dbReference>
<organism evidence="1 2">
    <name type="scientific">Anaeromyces robustus</name>
    <dbReference type="NCBI Taxonomy" id="1754192"/>
    <lineage>
        <taxon>Eukaryota</taxon>
        <taxon>Fungi</taxon>
        <taxon>Fungi incertae sedis</taxon>
        <taxon>Chytridiomycota</taxon>
        <taxon>Chytridiomycota incertae sedis</taxon>
        <taxon>Neocallimastigomycetes</taxon>
        <taxon>Neocallimastigales</taxon>
        <taxon>Neocallimastigaceae</taxon>
        <taxon>Anaeromyces</taxon>
    </lineage>
</organism>
<name>A0A1Y1XPZ1_9FUNG</name>
<dbReference type="EMBL" id="MCFG01000005">
    <property type="protein sequence ID" value="ORX87818.1"/>
    <property type="molecule type" value="Genomic_DNA"/>
</dbReference>
<evidence type="ECO:0000313" key="1">
    <source>
        <dbReference type="EMBL" id="ORX87818.1"/>
    </source>
</evidence>
<gene>
    <name evidence="1" type="ORF">BCR32DRAFT_274239</name>
</gene>
<comment type="caution">
    <text evidence="1">The sequence shown here is derived from an EMBL/GenBank/DDBJ whole genome shotgun (WGS) entry which is preliminary data.</text>
</comment>
<accession>A0A1Y1XPZ1</accession>
<proteinExistence type="predicted"/>